<dbReference type="SUPFAM" id="SSF55486">
    <property type="entry name" value="Metalloproteases ('zincins'), catalytic domain"/>
    <property type="match status" value="1"/>
</dbReference>
<dbReference type="EMBL" id="BAVR01000063">
    <property type="protein sequence ID" value="GAE90308.1"/>
    <property type="molecule type" value="Genomic_DNA"/>
</dbReference>
<accession>W4VBZ0</accession>
<feature type="domain" description="Oligopeptidase F N-terminal" evidence="1">
    <location>
        <begin position="14"/>
        <end position="83"/>
    </location>
</feature>
<protein>
    <submittedName>
        <fullName evidence="2">Oligoendopeptidase F</fullName>
    </submittedName>
</protein>
<sequence length="163" mass="18714">MTEAYAATSFIVPEIISIPEEKLNSYIEENKDLQLYRQFFREILRQKEHVLSEKEEELLALASEMAGSPREIFTMFNNADIKFPSIKDEDGEEVELTKVDTLNSLKVKTEESAKMHSKHFTALTANSKTPLRLHLSEISRLPNSMPLPPSTTHPLRLLWMPIT</sequence>
<organism evidence="2 3">
    <name type="scientific">Acetivibrio straminisolvens JCM 21531</name>
    <dbReference type="NCBI Taxonomy" id="1294263"/>
    <lineage>
        <taxon>Bacteria</taxon>
        <taxon>Bacillati</taxon>
        <taxon>Bacillota</taxon>
        <taxon>Clostridia</taxon>
        <taxon>Eubacteriales</taxon>
        <taxon>Oscillospiraceae</taxon>
        <taxon>Acetivibrio</taxon>
    </lineage>
</organism>
<dbReference type="Proteomes" id="UP000019109">
    <property type="component" value="Unassembled WGS sequence"/>
</dbReference>
<proteinExistence type="predicted"/>
<keyword evidence="3" id="KW-1185">Reference proteome</keyword>
<gene>
    <name evidence="2" type="ORF">JCM21531_3903</name>
</gene>
<dbReference type="Pfam" id="PF08439">
    <property type="entry name" value="Peptidase_M3_N"/>
    <property type="match status" value="1"/>
</dbReference>
<evidence type="ECO:0000313" key="2">
    <source>
        <dbReference type="EMBL" id="GAE90308.1"/>
    </source>
</evidence>
<comment type="caution">
    <text evidence="2">The sequence shown here is derived from an EMBL/GenBank/DDBJ whole genome shotgun (WGS) entry which is preliminary data.</text>
</comment>
<evidence type="ECO:0000313" key="3">
    <source>
        <dbReference type="Proteomes" id="UP000019109"/>
    </source>
</evidence>
<evidence type="ECO:0000259" key="1">
    <source>
        <dbReference type="Pfam" id="PF08439"/>
    </source>
</evidence>
<dbReference type="Gene3D" id="1.20.140.70">
    <property type="entry name" value="Oligopeptidase f, N-terminal domain"/>
    <property type="match status" value="1"/>
</dbReference>
<dbReference type="InterPro" id="IPR013647">
    <property type="entry name" value="OligopepF_N_dom"/>
</dbReference>
<name>W4VBZ0_9FIRM</name>
<reference evidence="2" key="1">
    <citation type="journal article" date="2014" name="Genome Announc.">
        <title>Draft Genome Sequence of Clostridium straminisolvens Strain JCM 21531T, Isolated from a Cellulose-Degrading Bacterial Community.</title>
        <authorList>
            <person name="Yuki M."/>
            <person name="Oshima K."/>
            <person name="Suda W."/>
            <person name="Sakamoto M."/>
            <person name="Kitamura K."/>
            <person name="Iida T."/>
            <person name="Hattori M."/>
            <person name="Ohkuma M."/>
        </authorList>
    </citation>
    <scope>NUCLEOTIDE SEQUENCE [LARGE SCALE GENOMIC DNA]</scope>
    <source>
        <strain evidence="2">JCM 21531</strain>
    </source>
</reference>
<dbReference type="STRING" id="1294263.JCM21531_3903"/>
<dbReference type="AlphaFoldDB" id="W4VBZ0"/>